<dbReference type="AlphaFoldDB" id="A0A662DDI6"/>
<name>A0A662DDI6_UNCAE</name>
<reference evidence="2 3" key="1">
    <citation type="submission" date="2018-06" db="EMBL/GenBank/DDBJ databases">
        <title>Extensive metabolic versatility and redundancy in microbially diverse, dynamic hydrothermal sediments.</title>
        <authorList>
            <person name="Dombrowski N."/>
            <person name="Teske A."/>
            <person name="Baker B.J."/>
        </authorList>
    </citation>
    <scope>NUCLEOTIDE SEQUENCE [LARGE SCALE GENOMIC DNA]</scope>
    <source>
        <strain evidence="2">B19_G9</strain>
    </source>
</reference>
<dbReference type="Pfam" id="PF01695">
    <property type="entry name" value="IstB_IS21"/>
    <property type="match status" value="1"/>
</dbReference>
<accession>A0A662DDI6</accession>
<sequence length="67" mass="8092">MVKIKDKEDREKFYLVFLQKKLAWDHLMIGKSFSISSFSNWTKVFYDQRLTGPLLDRIVHHTHIIQI</sequence>
<gene>
    <name evidence="2" type="ORF">DRI96_04325</name>
</gene>
<organism evidence="2 3">
    <name type="scientific">Aerophobetes bacterium</name>
    <dbReference type="NCBI Taxonomy" id="2030807"/>
    <lineage>
        <taxon>Bacteria</taxon>
        <taxon>Candidatus Aerophobota</taxon>
    </lineage>
</organism>
<proteinExistence type="predicted"/>
<comment type="caution">
    <text evidence="2">The sequence shown here is derived from an EMBL/GenBank/DDBJ whole genome shotgun (WGS) entry which is preliminary data.</text>
</comment>
<protein>
    <recommendedName>
        <fullName evidence="1">IstB-like ATP-binding domain-containing protein</fullName>
    </recommendedName>
</protein>
<evidence type="ECO:0000313" key="2">
    <source>
        <dbReference type="EMBL" id="RLE12577.1"/>
    </source>
</evidence>
<dbReference type="GO" id="GO:0005524">
    <property type="term" value="F:ATP binding"/>
    <property type="evidence" value="ECO:0007669"/>
    <property type="project" value="InterPro"/>
</dbReference>
<dbReference type="Proteomes" id="UP000267654">
    <property type="component" value="Unassembled WGS sequence"/>
</dbReference>
<dbReference type="InterPro" id="IPR002611">
    <property type="entry name" value="IstB_ATP-bd"/>
</dbReference>
<evidence type="ECO:0000313" key="3">
    <source>
        <dbReference type="Proteomes" id="UP000267654"/>
    </source>
</evidence>
<feature type="domain" description="IstB-like ATP-binding" evidence="1">
    <location>
        <begin position="34"/>
        <end position="67"/>
    </location>
</feature>
<dbReference type="EMBL" id="QMQB01000147">
    <property type="protein sequence ID" value="RLE12577.1"/>
    <property type="molecule type" value="Genomic_DNA"/>
</dbReference>
<evidence type="ECO:0000259" key="1">
    <source>
        <dbReference type="Pfam" id="PF01695"/>
    </source>
</evidence>